<gene>
    <name evidence="3" type="ORF">COU07_03540</name>
</gene>
<feature type="compositionally biased region" description="Basic and acidic residues" evidence="1">
    <location>
        <begin position="75"/>
        <end position="84"/>
    </location>
</feature>
<keyword evidence="2" id="KW-1133">Transmembrane helix</keyword>
<dbReference type="EMBL" id="PFAZ01000009">
    <property type="protein sequence ID" value="PIR88944.1"/>
    <property type="molecule type" value="Genomic_DNA"/>
</dbReference>
<sequence>MSSEGEKPDLTTGPNTLNESLKAVFAGFKKHREALGDEGSKIFLKSSGIADELRPLISEDTNDESPKPTSSEETEEKKEKKEEGQPMADTEDSKNDERKSPPVTESPTVITPSPICVHIPNAGLAMSEEVAKNFVGKLPTTSDIISAMEARERSPSSSGSLNLFKWFAGLLLLIVILIAIANFGSLGELSKIANPLIEKAEGVISKEKEAPEPTTPPESANPSADGATGSSGASDFGSGSDMPTSEREVILSRLDSKEWESGAEECVLKQEVTSFVFETSEFTDRYFTIPQGCGNVKLCIEGISGFFDWWFAPINPSIRGYIVPNLLGEITESKEYKAIGEPLSFRLRTSQESGSGRIIIKNWSEVKDRINS</sequence>
<evidence type="ECO:0000256" key="2">
    <source>
        <dbReference type="SAM" id="Phobius"/>
    </source>
</evidence>
<feature type="region of interest" description="Disordered" evidence="1">
    <location>
        <begin position="204"/>
        <end position="243"/>
    </location>
</feature>
<name>A0A2H0URB7_9BACT</name>
<feature type="compositionally biased region" description="Basic and acidic residues" evidence="1">
    <location>
        <begin position="91"/>
        <end position="100"/>
    </location>
</feature>
<keyword evidence="2" id="KW-0472">Membrane</keyword>
<feature type="transmembrane region" description="Helical" evidence="2">
    <location>
        <begin position="163"/>
        <end position="183"/>
    </location>
</feature>
<protein>
    <submittedName>
        <fullName evidence="3">Uncharacterized protein</fullName>
    </submittedName>
</protein>
<comment type="caution">
    <text evidence="3">The sequence shown here is derived from an EMBL/GenBank/DDBJ whole genome shotgun (WGS) entry which is preliminary data.</text>
</comment>
<accession>A0A2H0URB7</accession>
<feature type="compositionally biased region" description="Low complexity" evidence="1">
    <location>
        <begin position="217"/>
        <end position="241"/>
    </location>
</feature>
<feature type="region of interest" description="Disordered" evidence="1">
    <location>
        <begin position="53"/>
        <end position="112"/>
    </location>
</feature>
<reference evidence="4" key="1">
    <citation type="submission" date="2017-09" db="EMBL/GenBank/DDBJ databases">
        <title>Depth-based differentiation of microbial function through sediment-hosted aquifers and enrichment of novel symbionts in the deep terrestrial subsurface.</title>
        <authorList>
            <person name="Probst A.J."/>
            <person name="Ladd B."/>
            <person name="Jarett J.K."/>
            <person name="Geller-Mcgrath D.E."/>
            <person name="Sieber C.M.K."/>
            <person name="Emerson J.B."/>
            <person name="Anantharaman K."/>
            <person name="Thomas B.C."/>
            <person name="Malmstrom R."/>
            <person name="Stieglmeier M."/>
            <person name="Klingl A."/>
            <person name="Woyke T."/>
            <person name="Ryan C.M."/>
            <person name="Banfield J.F."/>
        </authorList>
    </citation>
    <scope>NUCLEOTIDE SEQUENCE [LARGE SCALE GENOMIC DNA]</scope>
</reference>
<dbReference type="Proteomes" id="UP000231157">
    <property type="component" value="Unassembled WGS sequence"/>
</dbReference>
<organism evidence="3 4">
    <name type="scientific">Candidatus Harrisonbacteria bacterium CG10_big_fil_rev_8_21_14_0_10_40_38</name>
    <dbReference type="NCBI Taxonomy" id="1974583"/>
    <lineage>
        <taxon>Bacteria</taxon>
        <taxon>Candidatus Harrisoniibacteriota</taxon>
    </lineage>
</organism>
<keyword evidence="2" id="KW-0812">Transmembrane</keyword>
<proteinExistence type="predicted"/>
<evidence type="ECO:0000313" key="3">
    <source>
        <dbReference type="EMBL" id="PIR88944.1"/>
    </source>
</evidence>
<evidence type="ECO:0000313" key="4">
    <source>
        <dbReference type="Proteomes" id="UP000231157"/>
    </source>
</evidence>
<dbReference type="AlphaFoldDB" id="A0A2H0URB7"/>
<evidence type="ECO:0000256" key="1">
    <source>
        <dbReference type="SAM" id="MobiDB-lite"/>
    </source>
</evidence>